<name>A0ACB9SFP2_9MYRT</name>
<gene>
    <name evidence="1" type="ORF">MLD38_002173</name>
</gene>
<dbReference type="EMBL" id="CM042880">
    <property type="protein sequence ID" value="KAI4390014.1"/>
    <property type="molecule type" value="Genomic_DNA"/>
</dbReference>
<proteinExistence type="predicted"/>
<reference evidence="2" key="1">
    <citation type="journal article" date="2023" name="Front. Plant Sci.">
        <title>Chromosomal-level genome assembly of Melastoma candidum provides insights into trichome evolution.</title>
        <authorList>
            <person name="Zhong Y."/>
            <person name="Wu W."/>
            <person name="Sun C."/>
            <person name="Zou P."/>
            <person name="Liu Y."/>
            <person name="Dai S."/>
            <person name="Zhou R."/>
        </authorList>
    </citation>
    <scope>NUCLEOTIDE SEQUENCE [LARGE SCALE GENOMIC DNA]</scope>
</reference>
<organism evidence="1 2">
    <name type="scientific">Melastoma candidum</name>
    <dbReference type="NCBI Taxonomy" id="119954"/>
    <lineage>
        <taxon>Eukaryota</taxon>
        <taxon>Viridiplantae</taxon>
        <taxon>Streptophyta</taxon>
        <taxon>Embryophyta</taxon>
        <taxon>Tracheophyta</taxon>
        <taxon>Spermatophyta</taxon>
        <taxon>Magnoliopsida</taxon>
        <taxon>eudicotyledons</taxon>
        <taxon>Gunneridae</taxon>
        <taxon>Pentapetalae</taxon>
        <taxon>rosids</taxon>
        <taxon>malvids</taxon>
        <taxon>Myrtales</taxon>
        <taxon>Melastomataceae</taxon>
        <taxon>Melastomatoideae</taxon>
        <taxon>Melastomateae</taxon>
        <taxon>Melastoma</taxon>
    </lineage>
</organism>
<evidence type="ECO:0000313" key="2">
    <source>
        <dbReference type="Proteomes" id="UP001057402"/>
    </source>
</evidence>
<dbReference type="Proteomes" id="UP001057402">
    <property type="component" value="Chromosome 1"/>
</dbReference>
<keyword evidence="2" id="KW-1185">Reference proteome</keyword>
<accession>A0ACB9SFP2</accession>
<protein>
    <submittedName>
        <fullName evidence="1">Uncharacterized protein</fullName>
    </submittedName>
</protein>
<evidence type="ECO:0000313" key="1">
    <source>
        <dbReference type="EMBL" id="KAI4390014.1"/>
    </source>
</evidence>
<comment type="caution">
    <text evidence="1">The sequence shown here is derived from an EMBL/GenBank/DDBJ whole genome shotgun (WGS) entry which is preliminary data.</text>
</comment>
<sequence>MGNFCSKGKASVDHKTTPFHTRKYSIPDESKEEKGLPTPTSSTPSSSKGGARAVPRNSDGGGTGKDTDSRPSSLAEPTAVPASSSWKGMVPNVKVFTLAELKSVTRDFKPDTILGEGGFGRVFKGWIDPKTYAPAKQGVGIPVAVKKSNPDSDQGLREWQAEVKFLGKFSHPNLVKLMGFCWEDGQFLLVYEYVQRGSLDRHLFRRGAEPLPWELRLKIAIGAARGLDFLHTSEKSVIYRDFKSSNILLDADYNAKLSDFGLAKLGPPEGDSHVTTQVIGTFGYAAPEYVATGHLYLKSDVYGFGVVLLELLTGLRAQDSTRPSYKTNLVQWAKPFLNEKKQVRKIVDSKLDGRYSIKGATIAAETIVKCLEGDPKNRPGMDEVLTALEHALAISPTDTPKDSRAKRLVGSGQHNRHQDINRSPLHGNHNGGAGPSRINSS</sequence>